<dbReference type="Pfam" id="PF01368">
    <property type="entry name" value="DHH"/>
    <property type="match status" value="1"/>
</dbReference>
<dbReference type="InterPro" id="IPR001667">
    <property type="entry name" value="DDH_dom"/>
</dbReference>
<reference evidence="3 4" key="1">
    <citation type="journal article" date="2015" name="Genome Announc.">
        <title>Expanding the biotechnology potential of lactobacilli through comparative genomics of 213 strains and associated genera.</title>
        <authorList>
            <person name="Sun Z."/>
            <person name="Harris H.M."/>
            <person name="McCann A."/>
            <person name="Guo C."/>
            <person name="Argimon S."/>
            <person name="Zhang W."/>
            <person name="Yang X."/>
            <person name="Jeffery I.B."/>
            <person name="Cooney J.C."/>
            <person name="Kagawa T.F."/>
            <person name="Liu W."/>
            <person name="Song Y."/>
            <person name="Salvetti E."/>
            <person name="Wrobel A."/>
            <person name="Rasinkangas P."/>
            <person name="Parkhill J."/>
            <person name="Rea M.C."/>
            <person name="O'Sullivan O."/>
            <person name="Ritari J."/>
            <person name="Douillard F.P."/>
            <person name="Paul Ross R."/>
            <person name="Yang R."/>
            <person name="Briner A.E."/>
            <person name="Felis G.E."/>
            <person name="de Vos W.M."/>
            <person name="Barrangou R."/>
            <person name="Klaenhammer T.R."/>
            <person name="Caufield P.W."/>
            <person name="Cui Y."/>
            <person name="Zhang H."/>
            <person name="O'Toole P.W."/>
        </authorList>
    </citation>
    <scope>NUCLEOTIDE SEQUENCE [LARGE SCALE GENOMIC DNA]</scope>
    <source>
        <strain evidence="3 4">DSM 20509</strain>
    </source>
</reference>
<dbReference type="PANTHER" id="PTHR47618">
    <property type="entry name" value="BIFUNCTIONAL OLIGORIBONUCLEASE AND PAP PHOSPHATASE NRNA"/>
    <property type="match status" value="1"/>
</dbReference>
<sequence length="327" mass="36322">MLGKRGGIMMAIETDILAQIKKYDTIIIHRHQRPDPDAYGSQVGLAEIIRASFPKKKVYQVGEMVSRFDWLVSQDEIEDSVYNDALVIVTDTANRPRVDDERYTKGKYLIKIDHHPNDDVYGDICWVNTQASSCSEIIYDFYAACQAELTLPASAARVLYAGIVGDTGRFMYDATTPHTLRVAAALVETGIDATKLNRKLDSISEPLARLSAYVLENMVVTKHKAAYVILTREIMAKYNLSDGGTAPVVPLLGKLEEVVCWTVLVEQENHSYRLRIRSKGPVINELAKEYHGGGHPLASGAMLKDTSAIETYVEKLDQIAASAAERE</sequence>
<name>A0A0R2ACK8_9LACO</name>
<evidence type="ECO:0000259" key="1">
    <source>
        <dbReference type="Pfam" id="PF01368"/>
    </source>
</evidence>
<proteinExistence type="predicted"/>
<dbReference type="Pfam" id="PF02272">
    <property type="entry name" value="DHHA1"/>
    <property type="match status" value="1"/>
</dbReference>
<dbReference type="InterPro" id="IPR003156">
    <property type="entry name" value="DHHA1_dom"/>
</dbReference>
<organism evidence="3 4">
    <name type="scientific">Ligilactobacillus agilis DSM 20509</name>
    <dbReference type="NCBI Taxonomy" id="1423718"/>
    <lineage>
        <taxon>Bacteria</taxon>
        <taxon>Bacillati</taxon>
        <taxon>Bacillota</taxon>
        <taxon>Bacilli</taxon>
        <taxon>Lactobacillales</taxon>
        <taxon>Lactobacillaceae</taxon>
        <taxon>Ligilactobacillus</taxon>
    </lineage>
</organism>
<feature type="domain" description="DHHA1" evidence="2">
    <location>
        <begin position="237"/>
        <end position="320"/>
    </location>
</feature>
<gene>
    <name evidence="3" type="ORF">FC14_GL001536</name>
</gene>
<dbReference type="Gene3D" id="3.10.310.30">
    <property type="match status" value="1"/>
</dbReference>
<dbReference type="InterPro" id="IPR038763">
    <property type="entry name" value="DHH_sf"/>
</dbReference>
<evidence type="ECO:0000313" key="3">
    <source>
        <dbReference type="EMBL" id="KRM65182.1"/>
    </source>
</evidence>
<keyword evidence="4" id="KW-1185">Reference proteome</keyword>
<dbReference type="Proteomes" id="UP000051008">
    <property type="component" value="Unassembled WGS sequence"/>
</dbReference>
<accession>A0A0R2ACK8</accession>
<evidence type="ECO:0000259" key="2">
    <source>
        <dbReference type="Pfam" id="PF02272"/>
    </source>
</evidence>
<protein>
    <submittedName>
        <fullName evidence="3">Phosphoesterase, DHH family protein</fullName>
    </submittedName>
</protein>
<dbReference type="PANTHER" id="PTHR47618:SF1">
    <property type="entry name" value="BIFUNCTIONAL OLIGORIBONUCLEASE AND PAP PHOSPHATASE NRNA"/>
    <property type="match status" value="1"/>
</dbReference>
<evidence type="ECO:0000313" key="4">
    <source>
        <dbReference type="Proteomes" id="UP000051008"/>
    </source>
</evidence>
<dbReference type="Gene3D" id="3.90.1640.10">
    <property type="entry name" value="inorganic pyrophosphatase (n-terminal core)"/>
    <property type="match status" value="1"/>
</dbReference>
<dbReference type="EMBL" id="AYYP01000019">
    <property type="protein sequence ID" value="KRM65182.1"/>
    <property type="molecule type" value="Genomic_DNA"/>
</dbReference>
<dbReference type="SUPFAM" id="SSF64182">
    <property type="entry name" value="DHH phosphoesterases"/>
    <property type="match status" value="1"/>
</dbReference>
<comment type="caution">
    <text evidence="3">The sequence shown here is derived from an EMBL/GenBank/DDBJ whole genome shotgun (WGS) entry which is preliminary data.</text>
</comment>
<dbReference type="AlphaFoldDB" id="A0A0R2ACK8"/>
<dbReference type="GO" id="GO:0003676">
    <property type="term" value="F:nucleic acid binding"/>
    <property type="evidence" value="ECO:0007669"/>
    <property type="project" value="InterPro"/>
</dbReference>
<dbReference type="InterPro" id="IPR051319">
    <property type="entry name" value="Oligoribo/pAp-PDE_c-di-AMP_PDE"/>
</dbReference>
<feature type="domain" description="DDH" evidence="1">
    <location>
        <begin position="26"/>
        <end position="163"/>
    </location>
</feature>
<dbReference type="PATRIC" id="fig|1423718.3.peg.1601"/>